<dbReference type="Proteomes" id="UP001370758">
    <property type="component" value="Unassembled WGS sequence"/>
</dbReference>
<gene>
    <name evidence="2" type="ORF">TWF481_009122</name>
</gene>
<dbReference type="AlphaFoldDB" id="A0AAV9W2W1"/>
<sequence length="152" mass="17239">MNSIHKPQTFCQTHMFSRTPRPSDITSVGPQLRTPTPTSPTTSENNCIPDSGLLSPISITELPSPQPAHAQRTEGSPRASQTPQQLAKRQTGYLRAVQELDNAPITRSQKRFNRNRHTKPKFQPPIAAKFQKRKLKSRNSKRSERNQYILDQ</sequence>
<keyword evidence="3" id="KW-1185">Reference proteome</keyword>
<reference evidence="2 3" key="1">
    <citation type="submission" date="2023-08" db="EMBL/GenBank/DDBJ databases">
        <authorList>
            <person name="Palmer J.M."/>
        </authorList>
    </citation>
    <scope>NUCLEOTIDE SEQUENCE [LARGE SCALE GENOMIC DNA]</scope>
    <source>
        <strain evidence="2 3">TWF481</strain>
    </source>
</reference>
<feature type="compositionally biased region" description="Basic residues" evidence="1">
    <location>
        <begin position="108"/>
        <end position="120"/>
    </location>
</feature>
<dbReference type="EMBL" id="JAVHJL010000006">
    <property type="protein sequence ID" value="KAK6501281.1"/>
    <property type="molecule type" value="Genomic_DNA"/>
</dbReference>
<feature type="region of interest" description="Disordered" evidence="1">
    <location>
        <begin position="1"/>
        <end position="152"/>
    </location>
</feature>
<feature type="compositionally biased region" description="Polar residues" evidence="1">
    <location>
        <begin position="78"/>
        <end position="88"/>
    </location>
</feature>
<name>A0AAV9W2W1_9PEZI</name>
<evidence type="ECO:0000313" key="3">
    <source>
        <dbReference type="Proteomes" id="UP001370758"/>
    </source>
</evidence>
<proteinExistence type="predicted"/>
<protein>
    <submittedName>
        <fullName evidence="2">Uncharacterized protein</fullName>
    </submittedName>
</protein>
<evidence type="ECO:0000256" key="1">
    <source>
        <dbReference type="SAM" id="MobiDB-lite"/>
    </source>
</evidence>
<feature type="compositionally biased region" description="Polar residues" evidence="1">
    <location>
        <begin position="1"/>
        <end position="16"/>
    </location>
</feature>
<feature type="compositionally biased region" description="Low complexity" evidence="1">
    <location>
        <begin position="34"/>
        <end position="43"/>
    </location>
</feature>
<comment type="caution">
    <text evidence="2">The sequence shown here is derived from an EMBL/GenBank/DDBJ whole genome shotgun (WGS) entry which is preliminary data.</text>
</comment>
<organism evidence="2 3">
    <name type="scientific">Arthrobotrys musiformis</name>
    <dbReference type="NCBI Taxonomy" id="47236"/>
    <lineage>
        <taxon>Eukaryota</taxon>
        <taxon>Fungi</taxon>
        <taxon>Dikarya</taxon>
        <taxon>Ascomycota</taxon>
        <taxon>Pezizomycotina</taxon>
        <taxon>Orbiliomycetes</taxon>
        <taxon>Orbiliales</taxon>
        <taxon>Orbiliaceae</taxon>
        <taxon>Arthrobotrys</taxon>
    </lineage>
</organism>
<evidence type="ECO:0000313" key="2">
    <source>
        <dbReference type="EMBL" id="KAK6501281.1"/>
    </source>
</evidence>
<feature type="compositionally biased region" description="Basic residues" evidence="1">
    <location>
        <begin position="130"/>
        <end position="140"/>
    </location>
</feature>
<accession>A0AAV9W2W1</accession>